<name>A0ABT1R7T8_9HYPH</name>
<comment type="caution">
    <text evidence="2">The sequence shown here is derived from an EMBL/GenBank/DDBJ whole genome shotgun (WGS) entry which is preliminary data.</text>
</comment>
<dbReference type="RefSeq" id="WP_256117764.1">
    <property type="nucleotide sequence ID" value="NZ_WHSB02000004.1"/>
</dbReference>
<protein>
    <recommendedName>
        <fullName evidence="4">Glycosyltransferase</fullName>
    </recommendedName>
</protein>
<sequence>MQAGSELPAATGPSARSDLRPDNRGTSADRWLWRTRKAKGTVCPDAPLLYSRRECGRRPAYLRHLERLFGARRAGLRDLVFSRAPVLFLMVEEAFLLYVAVGLLRALTGRRTAGLLLRPMPITVSPRRRYRWKRRVLGWLKRFDAIETLTILPFSVLPASSAIAKGWIYDFQLWDLTDAEREAVELLRSERRPGDRLVLTAIGTQSPHKGFDLFADIYARIAGLRARFRFIACGKFAPDVSDYAAAFCEAGGVKVDRAVSDAELLGAYAASDAVWCLYPPVGDHASGVLGRAAQLGIPVVVRQGSLAHRLCIVENLTHVPATADGVAERLAGPLPPRDEARGRLAANRFARQSEATLRAALGLTARRGPLEG</sequence>
<evidence type="ECO:0000313" key="3">
    <source>
        <dbReference type="Proteomes" id="UP000996601"/>
    </source>
</evidence>
<feature type="region of interest" description="Disordered" evidence="1">
    <location>
        <begin position="1"/>
        <end position="25"/>
    </location>
</feature>
<dbReference type="EMBL" id="WHSB02000004">
    <property type="protein sequence ID" value="MCQ4631242.1"/>
    <property type="molecule type" value="Genomic_DNA"/>
</dbReference>
<dbReference type="Proteomes" id="UP000996601">
    <property type="component" value="Unassembled WGS sequence"/>
</dbReference>
<organism evidence="2 3">
    <name type="scientific">Shinella lacus</name>
    <dbReference type="NCBI Taxonomy" id="2654216"/>
    <lineage>
        <taxon>Bacteria</taxon>
        <taxon>Pseudomonadati</taxon>
        <taxon>Pseudomonadota</taxon>
        <taxon>Alphaproteobacteria</taxon>
        <taxon>Hyphomicrobiales</taxon>
        <taxon>Rhizobiaceae</taxon>
        <taxon>Shinella</taxon>
    </lineage>
</organism>
<keyword evidence="3" id="KW-1185">Reference proteome</keyword>
<dbReference type="SUPFAM" id="SSF53756">
    <property type="entry name" value="UDP-Glycosyltransferase/glycogen phosphorylase"/>
    <property type="match status" value="1"/>
</dbReference>
<evidence type="ECO:0008006" key="4">
    <source>
        <dbReference type="Google" id="ProtNLM"/>
    </source>
</evidence>
<proteinExistence type="predicted"/>
<gene>
    <name evidence="2" type="ORF">GB927_014405</name>
</gene>
<evidence type="ECO:0000313" key="2">
    <source>
        <dbReference type="EMBL" id="MCQ4631242.1"/>
    </source>
</evidence>
<reference evidence="2" key="1">
    <citation type="submission" date="2021-07" db="EMBL/GenBank/DDBJ databases">
        <title>Shinella sp. nov., a novel member of the genus Shinella from water.</title>
        <authorList>
            <person name="Deng Y."/>
        </authorList>
    </citation>
    <scope>NUCLEOTIDE SEQUENCE</scope>
    <source>
        <strain evidence="2">CPCC 100929</strain>
    </source>
</reference>
<accession>A0ABT1R7T8</accession>
<evidence type="ECO:0000256" key="1">
    <source>
        <dbReference type="SAM" id="MobiDB-lite"/>
    </source>
</evidence>
<dbReference type="Gene3D" id="3.40.50.2000">
    <property type="entry name" value="Glycogen Phosphorylase B"/>
    <property type="match status" value="1"/>
</dbReference>